<gene>
    <name evidence="9" type="ORF">BP5553_09614</name>
</gene>
<feature type="compositionally biased region" description="Polar residues" evidence="8">
    <location>
        <begin position="135"/>
        <end position="151"/>
    </location>
</feature>
<dbReference type="GO" id="GO:0032968">
    <property type="term" value="P:positive regulation of transcription elongation by RNA polymerase II"/>
    <property type="evidence" value="ECO:0007669"/>
    <property type="project" value="InterPro"/>
</dbReference>
<evidence type="ECO:0000256" key="8">
    <source>
        <dbReference type="SAM" id="MobiDB-lite"/>
    </source>
</evidence>
<dbReference type="GO" id="GO:0005674">
    <property type="term" value="C:transcription factor TFIIF complex"/>
    <property type="evidence" value="ECO:0007669"/>
    <property type="project" value="TreeGrafter"/>
</dbReference>
<evidence type="ECO:0000256" key="3">
    <source>
        <dbReference type="ARBA" id="ARBA00023015"/>
    </source>
</evidence>
<dbReference type="Pfam" id="PF05793">
    <property type="entry name" value="TFIIF_alpha"/>
    <property type="match status" value="1"/>
</dbReference>
<dbReference type="PANTHER" id="PTHR13011:SF0">
    <property type="entry name" value="GENERAL TRANSCRIPTION FACTOR IIF SUBUNIT 1"/>
    <property type="match status" value="1"/>
</dbReference>
<dbReference type="PANTHER" id="PTHR13011">
    <property type="entry name" value="TFIIF-ALPHA"/>
    <property type="match status" value="1"/>
</dbReference>
<evidence type="ECO:0000256" key="4">
    <source>
        <dbReference type="ARBA" id="ARBA00023125"/>
    </source>
</evidence>
<dbReference type="InterPro" id="IPR008851">
    <property type="entry name" value="TFIIF-alpha"/>
</dbReference>
<accession>A0A370TBI1</accession>
<keyword evidence="5 7" id="KW-0804">Transcription</keyword>
<feature type="compositionally biased region" description="Basic residues" evidence="8">
    <location>
        <begin position="491"/>
        <end position="500"/>
    </location>
</feature>
<sequence length="792" mass="86643">MSVWQSPSLHEGNLSKEHSSAGDSVLGVAFIAPRTLFPSAPTTLDSLCNRDSAYILFIMSASPSGQSNGRTPTPGSGVPQFIRKSKPADPLRPRQKPRQKLVLQKLPPGAPGPKPKGPGAPARPGPARQYPVNGTAPQKPQSGSQPSTINGANAPKSHGGWTNAPTGPYQDFPLYTTKRALREGIRHHISRFATKKDIDPVNQDEFTRPVVLHRRDPRQPPPGKAAKEEELAPDELMDSKEREKLEIMKAEKEARRAADLAQIAPTGNNAAALAAKKTQSFRNEKTTQVYRLDKTEEQKKASDLRYEEALPWHLEDADNKNTWVGNYEAALSHTNVIFVIDGSRFLMIPIEKWYKFTAKNQFKTLTIEEAEAQLNKKTREPRWVMRDNEKKGAEVGPMHKLFTVKSESKTFLNASKGERQDMDDLDFAESDLFQDDDEQPTLEPDHDEESKEAQTKIKREQLGANFFGQANEVEVERELEQEEKDTEQQRKLGKKVRKALTRRERNLIYESDSDHPYSETSEDDTSDEEKQKEIDRRKDEEAKAKSKLPSGASSKGTNTPSGRPKHTDPLKKAKNALKRSGSPNLSESSGNESVRKKHKKKHGTPQPSGTSTPVPGSRPMSPAPSGSQPGQSQRRSSVVKLNVNPSKLTEIQAAPPNPSHGGSMSDGEATGGEMSDGGKKKKVKLRLNASPAGSRAGSPDPARARSIGAGGSRAGSPSTAPDTSRAQSPGAGPIQPHEIAAALPPSGILIGELMKRFAGRVGDGPGQTPKKDFIQLVKVNSKYGPDRILRPK</sequence>
<feature type="compositionally biased region" description="Polar residues" evidence="8">
    <location>
        <begin position="62"/>
        <end position="74"/>
    </location>
</feature>
<dbReference type="GeneID" id="43602463"/>
<comment type="similarity">
    <text evidence="2 7">Belongs to the TFIIF alpha subunit family.</text>
</comment>
<name>A0A370TBI1_9HELO</name>
<dbReference type="EMBL" id="NPIC01000012">
    <property type="protein sequence ID" value="RDL31405.1"/>
    <property type="molecule type" value="Genomic_DNA"/>
</dbReference>
<feature type="compositionally biased region" description="Pro residues" evidence="8">
    <location>
        <begin position="108"/>
        <end position="124"/>
    </location>
</feature>
<feature type="compositionally biased region" description="Polar residues" evidence="8">
    <location>
        <begin position="551"/>
        <end position="561"/>
    </location>
</feature>
<feature type="compositionally biased region" description="Acidic residues" evidence="8">
    <location>
        <begin position="473"/>
        <end position="485"/>
    </location>
</feature>
<dbReference type="GO" id="GO:0016251">
    <property type="term" value="F:RNA polymerase II general transcription initiation factor activity"/>
    <property type="evidence" value="ECO:0007669"/>
    <property type="project" value="TreeGrafter"/>
</dbReference>
<evidence type="ECO:0000256" key="5">
    <source>
        <dbReference type="ARBA" id="ARBA00023163"/>
    </source>
</evidence>
<keyword evidence="3 7" id="KW-0805">Transcription regulation</keyword>
<keyword evidence="6 7" id="KW-0539">Nucleus</keyword>
<keyword evidence="10" id="KW-1185">Reference proteome</keyword>
<dbReference type="GO" id="GO:0006367">
    <property type="term" value="P:transcription initiation at RNA polymerase II promoter"/>
    <property type="evidence" value="ECO:0007669"/>
    <property type="project" value="InterPro"/>
</dbReference>
<dbReference type="SUPFAM" id="SSF50916">
    <property type="entry name" value="Rap30/74 interaction domains"/>
    <property type="match status" value="1"/>
</dbReference>
<dbReference type="GO" id="GO:0001096">
    <property type="term" value="F:TFIIF-class transcription factor complex binding"/>
    <property type="evidence" value="ECO:0007669"/>
    <property type="project" value="TreeGrafter"/>
</dbReference>
<feature type="compositionally biased region" description="Basic and acidic residues" evidence="8">
    <location>
        <begin position="501"/>
        <end position="517"/>
    </location>
</feature>
<dbReference type="GO" id="GO:0003677">
    <property type="term" value="F:DNA binding"/>
    <property type="evidence" value="ECO:0007669"/>
    <property type="project" value="UniProtKB-KW"/>
</dbReference>
<dbReference type="OrthoDB" id="76676at2759"/>
<evidence type="ECO:0000256" key="7">
    <source>
        <dbReference type="RuleBase" id="RU366044"/>
    </source>
</evidence>
<dbReference type="InterPro" id="IPR011039">
    <property type="entry name" value="TFIIF_interaction"/>
</dbReference>
<feature type="compositionally biased region" description="Polar residues" evidence="8">
    <location>
        <begin position="581"/>
        <end position="592"/>
    </location>
</feature>
<evidence type="ECO:0000313" key="10">
    <source>
        <dbReference type="Proteomes" id="UP000254866"/>
    </source>
</evidence>
<reference evidence="9 10" key="1">
    <citation type="journal article" date="2018" name="IMA Fungus">
        <title>IMA Genome-F 9: Draft genome sequence of Annulohypoxylon stygium, Aspergillus mulundensis, Berkeleyomyces basicola (syn. Thielaviopsis basicola), Ceratocystis smalleyi, two Cercospora beticola strains, Coleophoma cylindrospora, Fusarium fracticaudum, Phialophora cf. hyalina, and Morchella septimelata.</title>
        <authorList>
            <person name="Wingfield B.D."/>
            <person name="Bills G.F."/>
            <person name="Dong Y."/>
            <person name="Huang W."/>
            <person name="Nel W.J."/>
            <person name="Swalarsk-Parry B.S."/>
            <person name="Vaghefi N."/>
            <person name="Wilken P.M."/>
            <person name="An Z."/>
            <person name="de Beer Z.W."/>
            <person name="De Vos L."/>
            <person name="Chen L."/>
            <person name="Duong T.A."/>
            <person name="Gao Y."/>
            <person name="Hammerbacher A."/>
            <person name="Kikkert J.R."/>
            <person name="Li Y."/>
            <person name="Li H."/>
            <person name="Li K."/>
            <person name="Li Q."/>
            <person name="Liu X."/>
            <person name="Ma X."/>
            <person name="Naidoo K."/>
            <person name="Pethybridge S.J."/>
            <person name="Sun J."/>
            <person name="Steenkamp E.T."/>
            <person name="van der Nest M.A."/>
            <person name="van Wyk S."/>
            <person name="Wingfield M.J."/>
            <person name="Xiong C."/>
            <person name="Yue Q."/>
            <person name="Zhang X."/>
        </authorList>
    </citation>
    <scope>NUCLEOTIDE SEQUENCE [LARGE SCALE GENOMIC DNA]</scope>
    <source>
        <strain evidence="9 10">BP 5553</strain>
    </source>
</reference>
<proteinExistence type="inferred from homology"/>
<feature type="compositionally biased region" description="Polar residues" evidence="8">
    <location>
        <begin position="605"/>
        <end position="614"/>
    </location>
</feature>
<feature type="region of interest" description="Disordered" evidence="8">
    <location>
        <begin position="205"/>
        <end position="240"/>
    </location>
</feature>
<comment type="caution">
    <text evidence="9">The sequence shown here is derived from an EMBL/GenBank/DDBJ whole genome shotgun (WGS) entry which is preliminary data.</text>
</comment>
<comment type="function">
    <text evidence="7">TFIIF is a general transcription initiation factor that binds to RNA polymerase II and helps to recruit it to the initiation complex in collaboration with TFIIB. It promotes transcription elongation.</text>
</comment>
<feature type="region of interest" description="Disordered" evidence="8">
    <location>
        <begin position="436"/>
        <end position="738"/>
    </location>
</feature>
<feature type="compositionally biased region" description="Low complexity" evidence="8">
    <location>
        <begin position="623"/>
        <end position="636"/>
    </location>
</feature>
<feature type="region of interest" description="Disordered" evidence="8">
    <location>
        <begin position="62"/>
        <end position="169"/>
    </location>
</feature>
<feature type="region of interest" description="Disordered" evidence="8">
    <location>
        <begin position="1"/>
        <end position="20"/>
    </location>
</feature>
<comment type="subcellular location">
    <subcellularLocation>
        <location evidence="1 7">Nucleus</location>
    </subcellularLocation>
</comment>
<organism evidence="9 10">
    <name type="scientific">Venustampulla echinocandica</name>
    <dbReference type="NCBI Taxonomy" id="2656787"/>
    <lineage>
        <taxon>Eukaryota</taxon>
        <taxon>Fungi</taxon>
        <taxon>Dikarya</taxon>
        <taxon>Ascomycota</taxon>
        <taxon>Pezizomycotina</taxon>
        <taxon>Leotiomycetes</taxon>
        <taxon>Helotiales</taxon>
        <taxon>Pleuroascaceae</taxon>
        <taxon>Venustampulla</taxon>
    </lineage>
</organism>
<evidence type="ECO:0000313" key="9">
    <source>
        <dbReference type="EMBL" id="RDL31405.1"/>
    </source>
</evidence>
<dbReference type="Proteomes" id="UP000254866">
    <property type="component" value="Unassembled WGS sequence"/>
</dbReference>
<keyword evidence="4 7" id="KW-0238">DNA-binding</keyword>
<evidence type="ECO:0000256" key="6">
    <source>
        <dbReference type="ARBA" id="ARBA00023242"/>
    </source>
</evidence>
<feature type="compositionally biased region" description="Basic and acidic residues" evidence="8">
    <location>
        <begin position="528"/>
        <end position="544"/>
    </location>
</feature>
<evidence type="ECO:0000256" key="1">
    <source>
        <dbReference type="ARBA" id="ARBA00004123"/>
    </source>
</evidence>
<dbReference type="AlphaFoldDB" id="A0A370TBI1"/>
<feature type="compositionally biased region" description="Basic and acidic residues" evidence="8">
    <location>
        <begin position="448"/>
        <end position="461"/>
    </location>
</feature>
<dbReference type="RefSeq" id="XP_031865536.1">
    <property type="nucleotide sequence ID" value="XM_032018237.1"/>
</dbReference>
<dbReference type="STRING" id="2656787.A0A370TBI1"/>
<evidence type="ECO:0000256" key="2">
    <source>
        <dbReference type="ARBA" id="ARBA00005249"/>
    </source>
</evidence>
<protein>
    <recommendedName>
        <fullName evidence="7">Transcription initiation factor IIF subunit alpha</fullName>
    </recommendedName>
</protein>